<dbReference type="Proteomes" id="UP001057402">
    <property type="component" value="Chromosome 2"/>
</dbReference>
<name>A0ACB9SA60_9MYRT</name>
<protein>
    <submittedName>
        <fullName evidence="1">Uncharacterized protein</fullName>
    </submittedName>
</protein>
<keyword evidence="2" id="KW-1185">Reference proteome</keyword>
<sequence length="94" mass="10433">MLSSTFSSWSLCSSPVKTVPWIKEGKEVSSPVAPMVGLGLWGFRDVDQILGDGWGRVQLLQPAFLDGNRMHLPIHCPVDDEFQEVLASRCGRVY</sequence>
<proteinExistence type="predicted"/>
<organism evidence="1 2">
    <name type="scientific">Melastoma candidum</name>
    <dbReference type="NCBI Taxonomy" id="119954"/>
    <lineage>
        <taxon>Eukaryota</taxon>
        <taxon>Viridiplantae</taxon>
        <taxon>Streptophyta</taxon>
        <taxon>Embryophyta</taxon>
        <taxon>Tracheophyta</taxon>
        <taxon>Spermatophyta</taxon>
        <taxon>Magnoliopsida</taxon>
        <taxon>eudicotyledons</taxon>
        <taxon>Gunneridae</taxon>
        <taxon>Pentapetalae</taxon>
        <taxon>rosids</taxon>
        <taxon>malvids</taxon>
        <taxon>Myrtales</taxon>
        <taxon>Melastomataceae</taxon>
        <taxon>Melastomatoideae</taxon>
        <taxon>Melastomateae</taxon>
        <taxon>Melastoma</taxon>
    </lineage>
</organism>
<accession>A0ACB9SA60</accession>
<evidence type="ECO:0000313" key="1">
    <source>
        <dbReference type="EMBL" id="KAI4386448.1"/>
    </source>
</evidence>
<evidence type="ECO:0000313" key="2">
    <source>
        <dbReference type="Proteomes" id="UP001057402"/>
    </source>
</evidence>
<reference evidence="2" key="1">
    <citation type="journal article" date="2023" name="Front. Plant Sci.">
        <title>Chromosomal-level genome assembly of Melastoma candidum provides insights into trichome evolution.</title>
        <authorList>
            <person name="Zhong Y."/>
            <person name="Wu W."/>
            <person name="Sun C."/>
            <person name="Zou P."/>
            <person name="Liu Y."/>
            <person name="Dai S."/>
            <person name="Zhou R."/>
        </authorList>
    </citation>
    <scope>NUCLEOTIDE SEQUENCE [LARGE SCALE GENOMIC DNA]</scope>
</reference>
<comment type="caution">
    <text evidence="1">The sequence shown here is derived from an EMBL/GenBank/DDBJ whole genome shotgun (WGS) entry which is preliminary data.</text>
</comment>
<dbReference type="EMBL" id="CM042881">
    <property type="protein sequence ID" value="KAI4386448.1"/>
    <property type="molecule type" value="Genomic_DNA"/>
</dbReference>
<gene>
    <name evidence="1" type="ORF">MLD38_004379</name>
</gene>